<proteinExistence type="predicted"/>
<protein>
    <submittedName>
        <fullName evidence="3">DNA polymerase Y family protein</fullName>
    </submittedName>
</protein>
<gene>
    <name evidence="3" type="ORF">NDR89_08840</name>
</gene>
<keyword evidence="4" id="KW-1185">Reference proteome</keyword>
<accession>A0ABY4VRG3</accession>
<dbReference type="PANTHER" id="PTHR35369">
    <property type="entry name" value="BLR3025 PROTEIN-RELATED"/>
    <property type="match status" value="1"/>
</dbReference>
<dbReference type="InterPro" id="IPR043502">
    <property type="entry name" value="DNA/RNA_pol_sf"/>
</dbReference>
<sequence>MPFWIAVHLPRLPLDALHPSWPEAAGTAGSNTGGNIGTLNHAVPTVVLEQERVVLANRPAMALGVSAGMRRGGVQALSAEIVHLERDPAAEAQLLTAAALALLRFTPQVTLDEELGPATVALDVTASLRLFGGHRALCRAVRACVRSLGTFAQIGCGTTAHGAAWLAAMPLRLGRRGQVLRPARRAVRAERMARLLDRLPVEMLASLADPRWLDGIGCRTVGEVRWLPRAGLQRRLGTDLLTRLDQAYGETPARLGWFAAPPTFAERMELPGRTESAAGVLAGAQRLLQAVAGWLTAHQAGVTRFVLRLEHERQRRDAAIAATPVTVSLAQPSRDPGHLSRLLQEKLDRLQFDAPVVGLMLKVETVAECLPQSDTLFPEPGGGQAELGRVLDTLVARLGRENVLQPHPLADHRPECANRWRPVDEAGTGRANGSPRAAAGSADAAVLPDRPLWLLEPPLRLPVRRHSPCHGSPLTLLSRPERIESGWWDGALATRDYFIAERGDGLRCWIYRERPGREGEEEGEYRWFLHGLFG</sequence>
<reference evidence="3" key="1">
    <citation type="submission" date="2022-06" db="EMBL/GenBank/DDBJ databases">
        <title>Complete genome sequence and characterization of Cupriavidus gilardii QJ1 isolated from contaminating cells.</title>
        <authorList>
            <person name="Qi J."/>
        </authorList>
    </citation>
    <scope>NUCLEOTIDE SEQUENCE</scope>
    <source>
        <strain evidence="3">QJ1</strain>
    </source>
</reference>
<keyword evidence="1" id="KW-0227">DNA damage</keyword>
<feature type="domain" description="UmuC" evidence="2">
    <location>
        <begin position="42"/>
        <end position="160"/>
    </location>
</feature>
<dbReference type="Pfam" id="PF00817">
    <property type="entry name" value="IMS"/>
    <property type="match status" value="1"/>
</dbReference>
<dbReference type="CDD" id="cd03468">
    <property type="entry name" value="PolY_like"/>
    <property type="match status" value="1"/>
</dbReference>
<organism evidence="3 4">
    <name type="scientific">Cupriavidus gilardii</name>
    <dbReference type="NCBI Taxonomy" id="82541"/>
    <lineage>
        <taxon>Bacteria</taxon>
        <taxon>Pseudomonadati</taxon>
        <taxon>Pseudomonadota</taxon>
        <taxon>Betaproteobacteria</taxon>
        <taxon>Burkholderiales</taxon>
        <taxon>Burkholderiaceae</taxon>
        <taxon>Cupriavidus</taxon>
    </lineage>
</organism>
<dbReference type="EMBL" id="CP098735">
    <property type="protein sequence ID" value="USE77340.1"/>
    <property type="molecule type" value="Genomic_DNA"/>
</dbReference>
<dbReference type="GeneID" id="70688182"/>
<evidence type="ECO:0000256" key="1">
    <source>
        <dbReference type="ARBA" id="ARBA00022763"/>
    </source>
</evidence>
<evidence type="ECO:0000259" key="2">
    <source>
        <dbReference type="Pfam" id="PF00817"/>
    </source>
</evidence>
<name>A0ABY4VRG3_9BURK</name>
<dbReference type="InterPro" id="IPR001126">
    <property type="entry name" value="UmuC"/>
</dbReference>
<dbReference type="InterPro" id="IPR050356">
    <property type="entry name" value="SulA_CellDiv_inhibitor"/>
</dbReference>
<dbReference type="Proteomes" id="UP001056648">
    <property type="component" value="Chromosome 1"/>
</dbReference>
<evidence type="ECO:0000313" key="4">
    <source>
        <dbReference type="Proteomes" id="UP001056648"/>
    </source>
</evidence>
<evidence type="ECO:0000313" key="3">
    <source>
        <dbReference type="EMBL" id="USE77340.1"/>
    </source>
</evidence>
<dbReference type="RefSeq" id="WP_053823649.1">
    <property type="nucleotide sequence ID" value="NZ_BAAAEB010000001.1"/>
</dbReference>
<dbReference type="PANTHER" id="PTHR35369:SF2">
    <property type="entry name" value="BLR3025 PROTEIN"/>
    <property type="match status" value="1"/>
</dbReference>
<dbReference type="SUPFAM" id="SSF56672">
    <property type="entry name" value="DNA/RNA polymerases"/>
    <property type="match status" value="1"/>
</dbReference>